<comment type="caution">
    <text evidence="2">The sequence shown here is derived from an EMBL/GenBank/DDBJ whole genome shotgun (WGS) entry which is preliminary data.</text>
</comment>
<evidence type="ECO:0000256" key="1">
    <source>
        <dbReference type="SAM" id="MobiDB-lite"/>
    </source>
</evidence>
<feature type="compositionally biased region" description="Low complexity" evidence="1">
    <location>
        <begin position="147"/>
        <end position="161"/>
    </location>
</feature>
<keyword evidence="2" id="KW-0378">Hydrolase</keyword>
<evidence type="ECO:0000313" key="3">
    <source>
        <dbReference type="Proteomes" id="UP000020681"/>
    </source>
</evidence>
<sequence>MLVRIERERAIARSVLDAALLLDATTTVPVRREFADAAQREPGRLRIALSTKILRRFGPGRQAEVARVSGRWLLRELGHEVINATPTIRRPLRNYLPRYLRGISDDADALATRIVSKSAPRHRADGFVLLGADGGPASREAALNNGSSRFSTTSTSSHSGTANVRPDRRLPAPGAVSTLLW</sequence>
<proteinExistence type="predicted"/>
<protein>
    <submittedName>
        <fullName evidence="2">6-aminohexanoate-cyclic-dimer hydrolase domain protein</fullName>
        <ecNumber evidence="2">3.5.2.12</ecNumber>
    </submittedName>
</protein>
<gene>
    <name evidence="2" type="primary">nylA2</name>
    <name evidence="2" type="ORF">I551_9067</name>
</gene>
<dbReference type="EMBL" id="JAOL01000052">
    <property type="protein sequence ID" value="EUA93672.1"/>
    <property type="molecule type" value="Genomic_DNA"/>
</dbReference>
<dbReference type="GO" id="GO:0019874">
    <property type="term" value="F:6-aminohexanoate-cyclic-dimer hydrolase activity"/>
    <property type="evidence" value="ECO:0007669"/>
    <property type="project" value="UniProtKB-EC"/>
</dbReference>
<feature type="region of interest" description="Disordered" evidence="1">
    <location>
        <begin position="143"/>
        <end position="181"/>
    </location>
</feature>
<keyword evidence="3" id="KW-1185">Reference proteome</keyword>
<name>A0ABN0R928_MYCUL</name>
<dbReference type="Proteomes" id="UP000020681">
    <property type="component" value="Unassembled WGS sequence"/>
</dbReference>
<dbReference type="InterPro" id="IPR036928">
    <property type="entry name" value="AS_sf"/>
</dbReference>
<dbReference type="EC" id="3.5.2.12" evidence="2"/>
<dbReference type="Gene3D" id="3.90.1300.10">
    <property type="entry name" value="Amidase signature (AS) domain"/>
    <property type="match status" value="1"/>
</dbReference>
<accession>A0ABN0R928</accession>
<reference evidence="2 3" key="1">
    <citation type="submission" date="2014-01" db="EMBL/GenBank/DDBJ databases">
        <authorList>
            <person name="Dobos K."/>
            <person name="Lenaerts A."/>
            <person name="Ordway D."/>
            <person name="DeGroote M.A."/>
            <person name="Parker T."/>
            <person name="Sizemore C."/>
            <person name="Tallon L.J."/>
            <person name="Sadzewicz L.K."/>
            <person name="Sengamalay N."/>
            <person name="Fraser C.M."/>
            <person name="Hine E."/>
            <person name="Shefchek K.A."/>
            <person name="Das S.P."/>
            <person name="Tettelin H."/>
        </authorList>
    </citation>
    <scope>NUCLEOTIDE SEQUENCE [LARGE SCALE GENOMIC DNA]</scope>
    <source>
        <strain evidence="2 3">Harvey</strain>
    </source>
</reference>
<organism evidence="2 3">
    <name type="scientific">Mycobacterium ulcerans str. Harvey</name>
    <dbReference type="NCBI Taxonomy" id="1299332"/>
    <lineage>
        <taxon>Bacteria</taxon>
        <taxon>Bacillati</taxon>
        <taxon>Actinomycetota</taxon>
        <taxon>Actinomycetes</taxon>
        <taxon>Mycobacteriales</taxon>
        <taxon>Mycobacteriaceae</taxon>
        <taxon>Mycobacterium</taxon>
        <taxon>Mycobacterium ulcerans group</taxon>
    </lineage>
</organism>
<evidence type="ECO:0000313" key="2">
    <source>
        <dbReference type="EMBL" id="EUA93672.1"/>
    </source>
</evidence>